<dbReference type="InterPro" id="IPR043718">
    <property type="entry name" value="DUF5659"/>
</dbReference>
<organism evidence="2">
    <name type="scientific">marine sediment metagenome</name>
    <dbReference type="NCBI Taxonomy" id="412755"/>
    <lineage>
        <taxon>unclassified sequences</taxon>
        <taxon>metagenomes</taxon>
        <taxon>ecological metagenomes</taxon>
    </lineage>
</organism>
<gene>
    <name evidence="2" type="ORF">LCGC14_2008360</name>
</gene>
<dbReference type="AlphaFoldDB" id="A0A0F9F174"/>
<comment type="caution">
    <text evidence="2">The sequence shown here is derived from an EMBL/GenBank/DDBJ whole genome shotgun (WGS) entry which is preliminary data.</text>
</comment>
<protein>
    <recommendedName>
        <fullName evidence="1">DUF5659 domain-containing protein</fullName>
    </recommendedName>
</protein>
<accession>A0A0F9F174</accession>
<sequence length="89" mass="10422">MSKEASIEENPPTEFRTDQTPIAAYLITEGFTLLDTEKNARGFTEFIFQNDNKYIAEYARKFELDEAMVSAASYIRNYQDLIKRIKRGW</sequence>
<name>A0A0F9F174_9ZZZZ</name>
<reference evidence="2" key="1">
    <citation type="journal article" date="2015" name="Nature">
        <title>Complex archaea that bridge the gap between prokaryotes and eukaryotes.</title>
        <authorList>
            <person name="Spang A."/>
            <person name="Saw J.H."/>
            <person name="Jorgensen S.L."/>
            <person name="Zaremba-Niedzwiedzka K."/>
            <person name="Martijn J."/>
            <person name="Lind A.E."/>
            <person name="van Eijk R."/>
            <person name="Schleper C."/>
            <person name="Guy L."/>
            <person name="Ettema T.J."/>
        </authorList>
    </citation>
    <scope>NUCLEOTIDE SEQUENCE</scope>
</reference>
<evidence type="ECO:0000313" key="2">
    <source>
        <dbReference type="EMBL" id="KKL80084.1"/>
    </source>
</evidence>
<dbReference type="EMBL" id="LAZR01022963">
    <property type="protein sequence ID" value="KKL80084.1"/>
    <property type="molecule type" value="Genomic_DNA"/>
</dbReference>
<proteinExistence type="predicted"/>
<dbReference type="Pfam" id="PF18903">
    <property type="entry name" value="DUF5659"/>
    <property type="match status" value="1"/>
</dbReference>
<feature type="domain" description="DUF5659" evidence="1">
    <location>
        <begin position="14"/>
        <end position="83"/>
    </location>
</feature>
<evidence type="ECO:0000259" key="1">
    <source>
        <dbReference type="Pfam" id="PF18903"/>
    </source>
</evidence>